<keyword evidence="10" id="KW-1185">Reference proteome</keyword>
<evidence type="ECO:0000256" key="1">
    <source>
        <dbReference type="ARBA" id="ARBA00000900"/>
    </source>
</evidence>
<dbReference type="PANTHER" id="PTHR22937">
    <property type="entry name" value="E3 UBIQUITIN-PROTEIN LIGASE RNF165"/>
    <property type="match status" value="1"/>
</dbReference>
<reference evidence="9 10" key="1">
    <citation type="submission" date="2024-02" db="EMBL/GenBank/DDBJ databases">
        <title>High-quality chromosome-scale genome assembly of Pensacola bahiagrass (Paspalum notatum Flugge var. saurae).</title>
        <authorList>
            <person name="Vega J.M."/>
            <person name="Podio M."/>
            <person name="Orjuela J."/>
            <person name="Siena L.A."/>
            <person name="Pessino S.C."/>
            <person name="Combes M.C."/>
            <person name="Mariac C."/>
            <person name="Albertini E."/>
            <person name="Pupilli F."/>
            <person name="Ortiz J.P.A."/>
            <person name="Leblanc O."/>
        </authorList>
    </citation>
    <scope>NUCLEOTIDE SEQUENCE [LARGE SCALE GENOMIC DNA]</scope>
    <source>
        <strain evidence="9">R1</strain>
        <tissue evidence="9">Leaf</tissue>
    </source>
</reference>
<evidence type="ECO:0000256" key="3">
    <source>
        <dbReference type="ARBA" id="ARBA00022679"/>
    </source>
</evidence>
<protein>
    <recommendedName>
        <fullName evidence="2">RING-type E3 ubiquitin transferase</fullName>
        <ecNumber evidence="2">2.3.2.27</ecNumber>
    </recommendedName>
</protein>
<evidence type="ECO:0000256" key="8">
    <source>
        <dbReference type="SAM" id="MobiDB-lite"/>
    </source>
</evidence>
<gene>
    <name evidence="9" type="ORF">U9M48_026394</name>
</gene>
<sequence length="666" mass="74342">MRLGSDQIAAASVCSPSACPGFHFREWRRRKEQDETPPLPLPPALCIVLHFAMGESSGRSATPAGFLRRGSGITLRNQSNDDRPSQYNNKPGKSTNLNPVKARLTENKEKPRYLHGPFQPSGSKASSVSSSKAPARKYFNERQKGPLLAETDVAENSNRRNGLRCLQSGKKAVVYEDGHQYTQKSTSECSSSSTITDGGLPEEQDLGGLEFSVSSASSARTVDTRNTALSATARRQKDKEELNSDRPQCGSTFVRQRTVPRNLTSGVKSSSAPGTTNTGIQRRGLKNIGCTSISDVLPTGCSSSDSVRNMRVEVMKKRTSDAGSSSRSREISEQSNLGRPHASCPGSTGPRTRAAEQSVSQQTARTNSRSSQGSTDSVRARRPSTLRTRERMPGEREDGVFALHDTDMRVRRPERDNFLMDDIHPQRLARPFYAELPHAIYSSNRQGSSSRTARRRSSHPEESPQQMFHGLWGERDGYRRINMEGIAEALLALDRIEQDDELTYEQLLVLETNLLLSSLGLHDQHQDMRMDIDNMSYEELLALEEHIGSVSTALTEEQFAKHVNKSVYEERNSDTDVDKIAVDDVKCSICQEEYVEGEEIGRMQCEHQYHIKTAARVVICCLFYRFFSSAIIVLYTVLITRFPALEEYNISIRILPVQQHELTGEW</sequence>
<evidence type="ECO:0000256" key="5">
    <source>
        <dbReference type="ARBA" id="ARBA00022771"/>
    </source>
</evidence>
<organism evidence="9 10">
    <name type="scientific">Paspalum notatum var. saurae</name>
    <dbReference type="NCBI Taxonomy" id="547442"/>
    <lineage>
        <taxon>Eukaryota</taxon>
        <taxon>Viridiplantae</taxon>
        <taxon>Streptophyta</taxon>
        <taxon>Embryophyta</taxon>
        <taxon>Tracheophyta</taxon>
        <taxon>Spermatophyta</taxon>
        <taxon>Magnoliopsida</taxon>
        <taxon>Liliopsida</taxon>
        <taxon>Poales</taxon>
        <taxon>Poaceae</taxon>
        <taxon>PACMAD clade</taxon>
        <taxon>Panicoideae</taxon>
        <taxon>Andropogonodae</taxon>
        <taxon>Paspaleae</taxon>
        <taxon>Paspalinae</taxon>
        <taxon>Paspalum</taxon>
    </lineage>
</organism>
<feature type="compositionally biased region" description="Basic and acidic residues" evidence="8">
    <location>
        <begin position="103"/>
        <end position="112"/>
    </location>
</feature>
<dbReference type="Proteomes" id="UP001341281">
    <property type="component" value="Chromosome 06"/>
</dbReference>
<dbReference type="SUPFAM" id="SSF57850">
    <property type="entry name" value="RING/U-box"/>
    <property type="match status" value="1"/>
</dbReference>
<evidence type="ECO:0000256" key="7">
    <source>
        <dbReference type="ARBA" id="ARBA00022833"/>
    </source>
</evidence>
<feature type="compositionally biased region" description="Low complexity" evidence="8">
    <location>
        <begin position="184"/>
        <end position="196"/>
    </location>
</feature>
<feature type="compositionally biased region" description="Polar residues" evidence="8">
    <location>
        <begin position="212"/>
        <end position="230"/>
    </location>
</feature>
<dbReference type="PANTHER" id="PTHR22937:SF167">
    <property type="entry name" value="RING-TYPE E3 UBIQUITIN TRANSFERASE"/>
    <property type="match status" value="1"/>
</dbReference>
<dbReference type="AlphaFoldDB" id="A0AAQ3WY55"/>
<dbReference type="EMBL" id="CP144750">
    <property type="protein sequence ID" value="WVZ78732.1"/>
    <property type="molecule type" value="Genomic_DNA"/>
</dbReference>
<feature type="compositionally biased region" description="Low complexity" evidence="8">
    <location>
        <begin position="121"/>
        <end position="134"/>
    </location>
</feature>
<accession>A0AAQ3WY55</accession>
<feature type="compositionally biased region" description="Polar residues" evidence="8">
    <location>
        <begin position="85"/>
        <end position="98"/>
    </location>
</feature>
<feature type="region of interest" description="Disordered" evidence="8">
    <location>
        <begin position="184"/>
        <end position="283"/>
    </location>
</feature>
<keyword evidence="3" id="KW-0808">Transferase</keyword>
<feature type="compositionally biased region" description="Polar residues" evidence="8">
    <location>
        <begin position="245"/>
        <end position="280"/>
    </location>
</feature>
<name>A0AAQ3WY55_PASNO</name>
<evidence type="ECO:0000256" key="2">
    <source>
        <dbReference type="ARBA" id="ARBA00012483"/>
    </source>
</evidence>
<evidence type="ECO:0000313" key="9">
    <source>
        <dbReference type="EMBL" id="WVZ78732.1"/>
    </source>
</evidence>
<keyword evidence="7" id="KW-0862">Zinc</keyword>
<feature type="compositionally biased region" description="Polar residues" evidence="8">
    <location>
        <begin position="345"/>
        <end position="377"/>
    </location>
</feature>
<dbReference type="EC" id="2.3.2.27" evidence="2"/>
<feature type="region of interest" description="Disordered" evidence="8">
    <location>
        <begin position="72"/>
        <end position="134"/>
    </location>
</feature>
<dbReference type="Gene3D" id="3.30.40.10">
    <property type="entry name" value="Zinc/RING finger domain, C3HC4 (zinc finger)"/>
    <property type="match status" value="1"/>
</dbReference>
<evidence type="ECO:0000256" key="4">
    <source>
        <dbReference type="ARBA" id="ARBA00022723"/>
    </source>
</evidence>
<feature type="compositionally biased region" description="Basic and acidic residues" evidence="8">
    <location>
        <begin position="235"/>
        <end position="244"/>
    </location>
</feature>
<feature type="region of interest" description="Disordered" evidence="8">
    <location>
        <begin position="316"/>
        <end position="398"/>
    </location>
</feature>
<evidence type="ECO:0000313" key="10">
    <source>
        <dbReference type="Proteomes" id="UP001341281"/>
    </source>
</evidence>
<feature type="region of interest" description="Disordered" evidence="8">
    <location>
        <begin position="440"/>
        <end position="467"/>
    </location>
</feature>
<keyword evidence="4" id="KW-0479">Metal-binding</keyword>
<feature type="compositionally biased region" description="Basic and acidic residues" evidence="8">
    <location>
        <begin position="387"/>
        <end position="398"/>
    </location>
</feature>
<dbReference type="GO" id="GO:0061630">
    <property type="term" value="F:ubiquitin protein ligase activity"/>
    <property type="evidence" value="ECO:0007669"/>
    <property type="project" value="UniProtKB-EC"/>
</dbReference>
<proteinExistence type="predicted"/>
<dbReference type="InterPro" id="IPR013083">
    <property type="entry name" value="Znf_RING/FYVE/PHD"/>
</dbReference>
<dbReference type="InterPro" id="IPR045191">
    <property type="entry name" value="MBR1/2-like"/>
</dbReference>
<comment type="catalytic activity">
    <reaction evidence="1">
        <text>S-ubiquitinyl-[E2 ubiquitin-conjugating enzyme]-L-cysteine + [acceptor protein]-L-lysine = [E2 ubiquitin-conjugating enzyme]-L-cysteine + N(6)-ubiquitinyl-[acceptor protein]-L-lysine.</text>
        <dbReference type="EC" id="2.3.2.27"/>
    </reaction>
</comment>
<evidence type="ECO:0000256" key="6">
    <source>
        <dbReference type="ARBA" id="ARBA00022786"/>
    </source>
</evidence>
<dbReference type="GO" id="GO:0008270">
    <property type="term" value="F:zinc ion binding"/>
    <property type="evidence" value="ECO:0007669"/>
    <property type="project" value="UniProtKB-KW"/>
</dbReference>
<keyword evidence="5" id="KW-0863">Zinc-finger</keyword>
<keyword evidence="6" id="KW-0833">Ubl conjugation pathway</keyword>